<dbReference type="Pfam" id="PF02163">
    <property type="entry name" value="Peptidase_M50"/>
    <property type="match status" value="1"/>
</dbReference>
<sequence>MNQDLAQRIVGGYTRLREDLDIETLAEPGQPERFVLRDRDSEESFVLGKRELLVARMFDGICSIDQIVERLREEHAVRASAATVKQFEERMLKLGILTDPLQPSAARVAKPRSQSAGITYGPFKRVLMITLFRFDPHELLDAMMARMPWLATRTAFGAFGVLVMAACVLLGLNGHAFAHDLVTVYSTGFAWIPIHYGVVIASIVVHEFGHALACRAYRVRVTEIGVAVYVVIATGWAWPVQREWSRLDKTARAVTIFAGPFASLVFAAVAVFIWEWAAPGSAARYAATVAIASPSLALIPTLLPIFNGDGYLAMTELLNMPRLRQRAFSAFMAFVRGRPVSLTRRETLTYTAMVIGTLGGWLIVWANVARIAVSAFQPH</sequence>
<feature type="transmembrane region" description="Helical" evidence="7">
    <location>
        <begin position="250"/>
        <end position="273"/>
    </location>
</feature>
<dbReference type="AlphaFoldDB" id="A0A494XK86"/>
<evidence type="ECO:0000256" key="6">
    <source>
        <dbReference type="ARBA" id="ARBA00023136"/>
    </source>
</evidence>
<dbReference type="Proteomes" id="UP000280434">
    <property type="component" value="Unassembled WGS sequence"/>
</dbReference>
<dbReference type="GO" id="GO:0006508">
    <property type="term" value="P:proteolysis"/>
    <property type="evidence" value="ECO:0007669"/>
    <property type="project" value="InterPro"/>
</dbReference>
<keyword evidence="6 7" id="KW-0472">Membrane</keyword>
<reference evidence="9 10" key="1">
    <citation type="submission" date="2018-10" db="EMBL/GenBank/DDBJ databases">
        <title>Paraburkholderia sp. 7MK8-2, isolated from soil.</title>
        <authorList>
            <person name="Gao Z.-H."/>
            <person name="Qiu L.-H."/>
        </authorList>
    </citation>
    <scope>NUCLEOTIDE SEQUENCE [LARGE SCALE GENOMIC DNA]</scope>
    <source>
        <strain evidence="9 10">7MK8-2</strain>
    </source>
</reference>
<feature type="transmembrane region" description="Helical" evidence="7">
    <location>
        <begin position="285"/>
        <end position="306"/>
    </location>
</feature>
<feature type="transmembrane region" description="Helical" evidence="7">
    <location>
        <begin position="217"/>
        <end position="238"/>
    </location>
</feature>
<proteinExistence type="inferred from homology"/>
<feature type="transmembrane region" description="Helical" evidence="7">
    <location>
        <begin position="150"/>
        <end position="172"/>
    </location>
</feature>
<gene>
    <name evidence="9" type="ORF">D7S89_08065</name>
</gene>
<accession>A0A494XK86</accession>
<feature type="transmembrane region" description="Helical" evidence="7">
    <location>
        <begin position="348"/>
        <end position="373"/>
    </location>
</feature>
<dbReference type="InterPro" id="IPR008915">
    <property type="entry name" value="Peptidase_M50"/>
</dbReference>
<evidence type="ECO:0000313" key="10">
    <source>
        <dbReference type="Proteomes" id="UP000280434"/>
    </source>
</evidence>
<dbReference type="OrthoDB" id="9759690at2"/>
<evidence type="ECO:0000313" key="9">
    <source>
        <dbReference type="EMBL" id="RKP50998.1"/>
    </source>
</evidence>
<dbReference type="GO" id="GO:0016020">
    <property type="term" value="C:membrane"/>
    <property type="evidence" value="ECO:0007669"/>
    <property type="project" value="UniProtKB-SubCell"/>
</dbReference>
<comment type="caution">
    <text evidence="9">The sequence shown here is derived from an EMBL/GenBank/DDBJ whole genome shotgun (WGS) entry which is preliminary data.</text>
</comment>
<protein>
    <submittedName>
        <fullName evidence="9">M50 family peptidase</fullName>
    </submittedName>
</protein>
<comment type="subcellular location">
    <subcellularLocation>
        <location evidence="2">Membrane</location>
        <topology evidence="2">Multi-pass membrane protein</topology>
    </subcellularLocation>
</comment>
<feature type="domain" description="Peptidase M50" evidence="8">
    <location>
        <begin position="198"/>
        <end position="274"/>
    </location>
</feature>
<dbReference type="RefSeq" id="WP_147426614.1">
    <property type="nucleotide sequence ID" value="NZ_RBZV01000002.1"/>
</dbReference>
<feature type="transmembrane region" description="Helical" evidence="7">
    <location>
        <begin position="184"/>
        <end position="205"/>
    </location>
</feature>
<comment type="cofactor">
    <cofactor evidence="1">
        <name>Zn(2+)</name>
        <dbReference type="ChEBI" id="CHEBI:29105"/>
    </cofactor>
</comment>
<evidence type="ECO:0000259" key="8">
    <source>
        <dbReference type="Pfam" id="PF02163"/>
    </source>
</evidence>
<evidence type="ECO:0000256" key="7">
    <source>
        <dbReference type="SAM" id="Phobius"/>
    </source>
</evidence>
<dbReference type="EMBL" id="RBZV01000002">
    <property type="protein sequence ID" value="RKP50998.1"/>
    <property type="molecule type" value="Genomic_DNA"/>
</dbReference>
<keyword evidence="10" id="KW-1185">Reference proteome</keyword>
<keyword evidence="5 7" id="KW-1133">Transmembrane helix</keyword>
<evidence type="ECO:0000256" key="1">
    <source>
        <dbReference type="ARBA" id="ARBA00001947"/>
    </source>
</evidence>
<evidence type="ECO:0000256" key="4">
    <source>
        <dbReference type="ARBA" id="ARBA00022692"/>
    </source>
</evidence>
<comment type="similarity">
    <text evidence="3">Belongs to the peptidase M50B family.</text>
</comment>
<evidence type="ECO:0000256" key="2">
    <source>
        <dbReference type="ARBA" id="ARBA00004141"/>
    </source>
</evidence>
<evidence type="ECO:0000256" key="5">
    <source>
        <dbReference type="ARBA" id="ARBA00022989"/>
    </source>
</evidence>
<dbReference type="CDD" id="cd05709">
    <property type="entry name" value="S2P-M50"/>
    <property type="match status" value="1"/>
</dbReference>
<name>A0A494XK86_9BURK</name>
<keyword evidence="4 7" id="KW-0812">Transmembrane</keyword>
<organism evidence="9 10">
    <name type="scientific">Trinickia fusca</name>
    <dbReference type="NCBI Taxonomy" id="2419777"/>
    <lineage>
        <taxon>Bacteria</taxon>
        <taxon>Pseudomonadati</taxon>
        <taxon>Pseudomonadota</taxon>
        <taxon>Betaproteobacteria</taxon>
        <taxon>Burkholderiales</taxon>
        <taxon>Burkholderiaceae</taxon>
        <taxon>Trinickia</taxon>
    </lineage>
</organism>
<evidence type="ECO:0000256" key="3">
    <source>
        <dbReference type="ARBA" id="ARBA00007931"/>
    </source>
</evidence>